<dbReference type="Gene3D" id="3.60.21.10">
    <property type="match status" value="1"/>
</dbReference>
<protein>
    <submittedName>
        <fullName evidence="1">Uncharacterized protein</fullName>
    </submittedName>
</protein>
<proteinExistence type="predicted"/>
<dbReference type="OrthoDB" id="2692970at2759"/>
<sequence length="210" mass="23704">MPSNGRQAITKTRCLVVHSRIWYYIWGYNASLELRRASTILCRHPTSPSSLLAVPYERAVGAQCADDISISDGETLGHDDNDPDTTYEHPYHRVQGSFSLSHTLHTPQQAAIYHSIPNSPSRKAEALSSISATSASEDEAVDEADVAIEPFQQHRYHTRIRLVMNIRQFNCTPHHWLPNFMDVFTWSLPFVGEKNTSTGSFCNVKTKWGM</sequence>
<name>A0A1B7MFY9_9AGAM</name>
<reference evidence="1 2" key="1">
    <citation type="submission" date="2016-06" db="EMBL/GenBank/DDBJ databases">
        <title>Comparative genomics of the ectomycorrhizal sister species Rhizopogon vinicolor and Rhizopogon vesiculosus (Basidiomycota: Boletales) reveals a divergence of the mating type B locus.</title>
        <authorList>
            <consortium name="DOE Joint Genome Institute"/>
            <person name="Mujic A.B."/>
            <person name="Kuo A."/>
            <person name="Tritt A."/>
            <person name="Lipzen A."/>
            <person name="Chen C."/>
            <person name="Johnson J."/>
            <person name="Sharma A."/>
            <person name="Barry K."/>
            <person name="Grigoriev I.V."/>
            <person name="Spatafora J.W."/>
        </authorList>
    </citation>
    <scope>NUCLEOTIDE SEQUENCE [LARGE SCALE GENOMIC DNA]</scope>
    <source>
        <strain evidence="1 2">AM-OR11-026</strain>
    </source>
</reference>
<evidence type="ECO:0000313" key="2">
    <source>
        <dbReference type="Proteomes" id="UP000092154"/>
    </source>
</evidence>
<dbReference type="InParanoid" id="A0A1B7MFY9"/>
<keyword evidence="2" id="KW-1185">Reference proteome</keyword>
<dbReference type="AlphaFoldDB" id="A0A1B7MFY9"/>
<dbReference type="Proteomes" id="UP000092154">
    <property type="component" value="Unassembled WGS sequence"/>
</dbReference>
<organism evidence="1 2">
    <name type="scientific">Rhizopogon vinicolor AM-OR11-026</name>
    <dbReference type="NCBI Taxonomy" id="1314800"/>
    <lineage>
        <taxon>Eukaryota</taxon>
        <taxon>Fungi</taxon>
        <taxon>Dikarya</taxon>
        <taxon>Basidiomycota</taxon>
        <taxon>Agaricomycotina</taxon>
        <taxon>Agaricomycetes</taxon>
        <taxon>Agaricomycetidae</taxon>
        <taxon>Boletales</taxon>
        <taxon>Suillineae</taxon>
        <taxon>Rhizopogonaceae</taxon>
        <taxon>Rhizopogon</taxon>
    </lineage>
</organism>
<gene>
    <name evidence="1" type="ORF">K503DRAFT_860721</name>
</gene>
<accession>A0A1B7MFY9</accession>
<evidence type="ECO:0000313" key="1">
    <source>
        <dbReference type="EMBL" id="OAX31514.1"/>
    </source>
</evidence>
<dbReference type="STRING" id="1314800.A0A1B7MFY9"/>
<dbReference type="EMBL" id="KV449366">
    <property type="protein sequence ID" value="OAX31514.1"/>
    <property type="molecule type" value="Genomic_DNA"/>
</dbReference>
<dbReference type="InterPro" id="IPR029052">
    <property type="entry name" value="Metallo-depent_PP-like"/>
</dbReference>